<feature type="transmembrane region" description="Helical" evidence="1">
    <location>
        <begin position="347"/>
        <end position="370"/>
    </location>
</feature>
<dbReference type="Proteomes" id="UP000095283">
    <property type="component" value="Unplaced"/>
</dbReference>
<keyword evidence="4" id="KW-1185">Reference proteome</keyword>
<dbReference type="GO" id="GO:0005793">
    <property type="term" value="C:endoplasmic reticulum-Golgi intermediate compartment"/>
    <property type="evidence" value="ECO:0007669"/>
    <property type="project" value="TreeGrafter"/>
</dbReference>
<dbReference type="InterPro" id="IPR017106">
    <property type="entry name" value="Coatomer_gsu"/>
</dbReference>
<dbReference type="GO" id="GO:0030126">
    <property type="term" value="C:COPI vesicle coat"/>
    <property type="evidence" value="ECO:0007669"/>
    <property type="project" value="TreeGrafter"/>
</dbReference>
<dbReference type="Pfam" id="PF01602">
    <property type="entry name" value="Adaptin_N"/>
    <property type="match status" value="2"/>
</dbReference>
<dbReference type="GO" id="GO:0006886">
    <property type="term" value="P:intracellular protein transport"/>
    <property type="evidence" value="ECO:0007669"/>
    <property type="project" value="InterPro"/>
</dbReference>
<dbReference type="InterPro" id="IPR016024">
    <property type="entry name" value="ARM-type_fold"/>
</dbReference>
<dbReference type="WBParaSite" id="Hba_20187">
    <property type="protein sequence ID" value="Hba_20187"/>
    <property type="gene ID" value="Hba_20187"/>
</dbReference>
<accession>A0A1I7XS82</accession>
<dbReference type="PANTHER" id="PTHR10261:SF0">
    <property type="entry name" value="COATOMER SUBUNIT GAMMA-2"/>
    <property type="match status" value="1"/>
</dbReference>
<feature type="transmembrane region" description="Helical" evidence="1">
    <location>
        <begin position="159"/>
        <end position="177"/>
    </location>
</feature>
<name>A0A1I7XS82_HETBA</name>
<keyword evidence="1" id="KW-0472">Membrane</keyword>
<feature type="domain" description="Clathrin/coatomer adaptor adaptin-like N-terminal" evidence="2">
    <location>
        <begin position="201"/>
        <end position="268"/>
    </location>
</feature>
<dbReference type="PANTHER" id="PTHR10261">
    <property type="entry name" value="COATOMER SUBUNIT GAMMA"/>
    <property type="match status" value="1"/>
</dbReference>
<dbReference type="GO" id="GO:0000139">
    <property type="term" value="C:Golgi membrane"/>
    <property type="evidence" value="ECO:0007669"/>
    <property type="project" value="TreeGrafter"/>
</dbReference>
<proteinExistence type="predicted"/>
<dbReference type="AlphaFoldDB" id="A0A1I7XS82"/>
<evidence type="ECO:0000313" key="4">
    <source>
        <dbReference type="Proteomes" id="UP000095283"/>
    </source>
</evidence>
<dbReference type="GO" id="GO:0005783">
    <property type="term" value="C:endoplasmic reticulum"/>
    <property type="evidence" value="ECO:0007669"/>
    <property type="project" value="TreeGrafter"/>
</dbReference>
<keyword evidence="1" id="KW-1133">Transmembrane helix</keyword>
<dbReference type="InterPro" id="IPR009028">
    <property type="entry name" value="Coatomer/calthrin_app_sub_C"/>
</dbReference>
<organism evidence="4 5">
    <name type="scientific">Heterorhabditis bacteriophora</name>
    <name type="common">Entomopathogenic nematode worm</name>
    <dbReference type="NCBI Taxonomy" id="37862"/>
    <lineage>
        <taxon>Eukaryota</taxon>
        <taxon>Metazoa</taxon>
        <taxon>Ecdysozoa</taxon>
        <taxon>Nematoda</taxon>
        <taxon>Chromadorea</taxon>
        <taxon>Rhabditida</taxon>
        <taxon>Rhabditina</taxon>
        <taxon>Rhabditomorpha</taxon>
        <taxon>Strongyloidea</taxon>
        <taxon>Heterorhabditidae</taxon>
        <taxon>Heterorhabditis</taxon>
    </lineage>
</organism>
<dbReference type="GO" id="GO:0006888">
    <property type="term" value="P:endoplasmic reticulum to Golgi vesicle-mediated transport"/>
    <property type="evidence" value="ECO:0007669"/>
    <property type="project" value="TreeGrafter"/>
</dbReference>
<evidence type="ECO:0000259" key="2">
    <source>
        <dbReference type="Pfam" id="PF01602"/>
    </source>
</evidence>
<dbReference type="SUPFAM" id="SSF48371">
    <property type="entry name" value="ARM repeat"/>
    <property type="match status" value="1"/>
</dbReference>
<dbReference type="InterPro" id="IPR002553">
    <property type="entry name" value="Clathrin/coatomer_adapt-like_N"/>
</dbReference>
<dbReference type="GO" id="GO:0006891">
    <property type="term" value="P:intra-Golgi vesicle-mediated transport"/>
    <property type="evidence" value="ECO:0007669"/>
    <property type="project" value="TreeGrafter"/>
</dbReference>
<dbReference type="GO" id="GO:0009306">
    <property type="term" value="P:protein secretion"/>
    <property type="evidence" value="ECO:0007669"/>
    <property type="project" value="TreeGrafter"/>
</dbReference>
<protein>
    <submittedName>
        <fullName evidence="5">Adaptin_N domain-containing protein</fullName>
    </submittedName>
</protein>
<feature type="domain" description="Clathrin/coatomer adaptor adaptin-like N-terminal" evidence="2">
    <location>
        <begin position="23"/>
        <end position="100"/>
    </location>
</feature>
<dbReference type="InterPro" id="IPR032154">
    <property type="entry name" value="Coatomer_g_Cpla"/>
</dbReference>
<dbReference type="Pfam" id="PF16381">
    <property type="entry name" value="Coatomer_g_Cpla"/>
    <property type="match status" value="1"/>
</dbReference>
<feature type="domain" description="Coatomer subunit gamma C-terminal" evidence="3">
    <location>
        <begin position="299"/>
        <end position="345"/>
    </location>
</feature>
<dbReference type="Gene3D" id="1.25.10.10">
    <property type="entry name" value="Leucine-rich Repeat Variant"/>
    <property type="match status" value="2"/>
</dbReference>
<evidence type="ECO:0000313" key="5">
    <source>
        <dbReference type="WBParaSite" id="Hba_20187"/>
    </source>
</evidence>
<reference evidence="5" key="1">
    <citation type="submission" date="2016-11" db="UniProtKB">
        <authorList>
            <consortium name="WormBaseParasite"/>
        </authorList>
    </citation>
    <scope>IDENTIFICATION</scope>
</reference>
<evidence type="ECO:0000259" key="3">
    <source>
        <dbReference type="Pfam" id="PF16381"/>
    </source>
</evidence>
<evidence type="ECO:0000256" key="1">
    <source>
        <dbReference type="SAM" id="Phobius"/>
    </source>
</evidence>
<dbReference type="InterPro" id="IPR011989">
    <property type="entry name" value="ARM-like"/>
</dbReference>
<dbReference type="SUPFAM" id="SSF55711">
    <property type="entry name" value="Subdomain of clathrin and coatomer appendage domain"/>
    <property type="match status" value="1"/>
</dbReference>
<sequence length="371" mass="41846">MKRDKKDEESSGNPYAHLDKTAILQEAIVDKNGAVSSAALVSSNHLMNKSAEVVRRWANEIQEAVSSDNQMVQYHALGLLYHIRCNDRLAVNKMVQKFSKSGLRSELASAISVLQLFCVTPRAALRFAAVRTLNKVSINDLSCNYKLWFSICTYCCTSRLHFCCNLEVFIYLFIFIIHMNYRSIATLAITTLLKTGLVCSGLAHLCEFIEDCEHDSLAIRVLHLLGREAPKTPNPSGYIRFIYNRVILESTKVRAAAVTALAKFGAQCFDLRPSVRDRATFYLHLLAQAEVPTINNFVMHELQVSSFVVSDLLGMCPCERSDRVPEGKTQHTFYLAGVFRGGRELSILYFIIVIFKNWNSFYLSALIIMAF</sequence>
<dbReference type="GO" id="GO:0072384">
    <property type="term" value="P:organelle transport along microtubule"/>
    <property type="evidence" value="ECO:0007669"/>
    <property type="project" value="TreeGrafter"/>
</dbReference>
<keyword evidence="1" id="KW-0812">Transmembrane</keyword>